<dbReference type="InterPro" id="IPR008927">
    <property type="entry name" value="6-PGluconate_DH-like_C_sf"/>
</dbReference>
<evidence type="ECO:0000313" key="11">
    <source>
        <dbReference type="EMBL" id="PZQ47523.1"/>
    </source>
</evidence>
<gene>
    <name evidence="11" type="ORF">DI556_16880</name>
</gene>
<evidence type="ECO:0000256" key="5">
    <source>
        <dbReference type="ARBA" id="ARBA00023002"/>
    </source>
</evidence>
<dbReference type="HAMAP" id="MF_02129">
    <property type="entry name" value="L_carnitine_dehydrog"/>
    <property type="match status" value="1"/>
</dbReference>
<dbReference type="GO" id="GO:0070403">
    <property type="term" value="F:NAD+ binding"/>
    <property type="evidence" value="ECO:0007669"/>
    <property type="project" value="InterPro"/>
</dbReference>
<dbReference type="GO" id="GO:0047728">
    <property type="term" value="F:carnitine 3-dehydrogenase activity"/>
    <property type="evidence" value="ECO:0007669"/>
    <property type="project" value="UniProtKB-UniRule"/>
</dbReference>
<dbReference type="EC" id="1.1.1.108" evidence="7"/>
<evidence type="ECO:0000313" key="12">
    <source>
        <dbReference type="Proteomes" id="UP000249185"/>
    </source>
</evidence>
<dbReference type="GO" id="GO:0006631">
    <property type="term" value="P:fatty acid metabolic process"/>
    <property type="evidence" value="ECO:0007669"/>
    <property type="project" value="InterPro"/>
</dbReference>
<keyword evidence="6 7" id="KW-0520">NAD</keyword>
<dbReference type="SUPFAM" id="SSF51735">
    <property type="entry name" value="NAD(P)-binding Rossmann-fold domains"/>
    <property type="match status" value="1"/>
</dbReference>
<dbReference type="Pfam" id="PF00725">
    <property type="entry name" value="3HCDH"/>
    <property type="match status" value="1"/>
</dbReference>
<dbReference type="SUPFAM" id="SSF54637">
    <property type="entry name" value="Thioesterase/thiol ester dehydrase-isomerase"/>
    <property type="match status" value="1"/>
</dbReference>
<feature type="compositionally biased region" description="Basic and acidic residues" evidence="8">
    <location>
        <begin position="27"/>
        <end position="37"/>
    </location>
</feature>
<accession>A0A2W5PYF5</accession>
<dbReference type="InterPro" id="IPR026578">
    <property type="entry name" value="L-carnitine_dehydrogenase"/>
</dbReference>
<comment type="pathway">
    <text evidence="2 7">Amine and polyamine metabolism; carnitine metabolism.</text>
</comment>
<dbReference type="InterPro" id="IPR036291">
    <property type="entry name" value="NAD(P)-bd_dom_sf"/>
</dbReference>
<evidence type="ECO:0000256" key="4">
    <source>
        <dbReference type="ARBA" id="ARBA00022490"/>
    </source>
</evidence>
<feature type="compositionally biased region" description="Basic and acidic residues" evidence="8">
    <location>
        <begin position="1"/>
        <end position="11"/>
    </location>
</feature>
<dbReference type="Gene3D" id="3.10.129.10">
    <property type="entry name" value="Hotdog Thioesterase"/>
    <property type="match status" value="1"/>
</dbReference>
<evidence type="ECO:0000256" key="3">
    <source>
        <dbReference type="ARBA" id="ARBA00011738"/>
    </source>
</evidence>
<organism evidence="11 12">
    <name type="scientific">Rhodovulum sulfidophilum</name>
    <name type="common">Rhodobacter sulfidophilus</name>
    <dbReference type="NCBI Taxonomy" id="35806"/>
    <lineage>
        <taxon>Bacteria</taxon>
        <taxon>Pseudomonadati</taxon>
        <taxon>Pseudomonadota</taxon>
        <taxon>Alphaproteobacteria</taxon>
        <taxon>Rhodobacterales</taxon>
        <taxon>Paracoccaceae</taxon>
        <taxon>Rhodovulum</taxon>
    </lineage>
</organism>
<evidence type="ECO:0000259" key="9">
    <source>
        <dbReference type="Pfam" id="PF00725"/>
    </source>
</evidence>
<keyword evidence="4 7" id="KW-0963">Cytoplasm</keyword>
<dbReference type="InterPro" id="IPR006176">
    <property type="entry name" value="3-OHacyl-CoA_DH_NAD-bd"/>
</dbReference>
<dbReference type="PANTHER" id="PTHR48075:SF5">
    <property type="entry name" value="3-HYDROXYBUTYRYL-COA DEHYDROGENASE"/>
    <property type="match status" value="1"/>
</dbReference>
<dbReference type="InterPro" id="IPR029069">
    <property type="entry name" value="HotDog_dom_sf"/>
</dbReference>
<feature type="compositionally biased region" description="Basic and acidic residues" evidence="8">
    <location>
        <begin position="46"/>
        <end position="61"/>
    </location>
</feature>
<dbReference type="AlphaFoldDB" id="A0A2W5PYF5"/>
<dbReference type="SUPFAM" id="SSF48179">
    <property type="entry name" value="6-phosphogluconate dehydrogenase C-terminal domain-like"/>
    <property type="match status" value="1"/>
</dbReference>
<dbReference type="CDD" id="cd00586">
    <property type="entry name" value="4HBT"/>
    <property type="match status" value="1"/>
</dbReference>
<feature type="region of interest" description="Disordered" evidence="8">
    <location>
        <begin position="1"/>
        <end position="118"/>
    </location>
</feature>
<dbReference type="Gene3D" id="1.10.1040.10">
    <property type="entry name" value="N-(1-d-carboxylethyl)-l-norvaline Dehydrogenase, domain 2"/>
    <property type="match status" value="1"/>
</dbReference>
<dbReference type="GO" id="GO:0005737">
    <property type="term" value="C:cytoplasm"/>
    <property type="evidence" value="ECO:0007669"/>
    <property type="project" value="UniProtKB-SubCell"/>
</dbReference>
<evidence type="ECO:0000256" key="6">
    <source>
        <dbReference type="ARBA" id="ARBA00023027"/>
    </source>
</evidence>
<protein>
    <recommendedName>
        <fullName evidence="7">L-carnitine dehydrogenase</fullName>
        <shortName evidence="7">CDH</shortName>
        <shortName evidence="7">L-CDH</shortName>
        <ecNumber evidence="7">1.1.1.108</ecNumber>
    </recommendedName>
</protein>
<dbReference type="EMBL" id="QFPW01000016">
    <property type="protein sequence ID" value="PZQ47523.1"/>
    <property type="molecule type" value="Genomic_DNA"/>
</dbReference>
<dbReference type="Pfam" id="PF02737">
    <property type="entry name" value="3HCDH_N"/>
    <property type="match status" value="1"/>
</dbReference>
<dbReference type="GO" id="GO:0009437">
    <property type="term" value="P:carnitine metabolic process"/>
    <property type="evidence" value="ECO:0007669"/>
    <property type="project" value="UniProtKB-UniRule"/>
</dbReference>
<name>A0A2W5PYF5_RHOSU</name>
<comment type="subunit">
    <text evidence="3 7">Homodimer.</text>
</comment>
<dbReference type="PANTHER" id="PTHR48075">
    <property type="entry name" value="3-HYDROXYACYL-COA DEHYDROGENASE FAMILY PROTEIN"/>
    <property type="match status" value="1"/>
</dbReference>
<comment type="function">
    <text evidence="7">Catalyzes the NAD(+)-dependent oxidation of L-carnitine to 3-dehydrocarnitine.</text>
</comment>
<evidence type="ECO:0000256" key="1">
    <source>
        <dbReference type="ARBA" id="ARBA00004496"/>
    </source>
</evidence>
<dbReference type="UniPathway" id="UPA00117"/>
<evidence type="ECO:0000256" key="2">
    <source>
        <dbReference type="ARBA" id="ARBA00004855"/>
    </source>
</evidence>
<dbReference type="NCBIfam" id="NF005716">
    <property type="entry name" value="PRK07531.1"/>
    <property type="match status" value="1"/>
</dbReference>
<feature type="binding site" evidence="7">
    <location>
        <begin position="130"/>
        <end position="135"/>
    </location>
    <ligand>
        <name>NAD(+)</name>
        <dbReference type="ChEBI" id="CHEBI:57540"/>
    </ligand>
</feature>
<feature type="compositionally biased region" description="Basic and acidic residues" evidence="8">
    <location>
        <begin position="81"/>
        <end position="102"/>
    </location>
</feature>
<reference evidence="11 12" key="1">
    <citation type="submission" date="2017-08" db="EMBL/GenBank/DDBJ databases">
        <title>Infants hospitalized years apart are colonized by the same room-sourced microbial strains.</title>
        <authorList>
            <person name="Brooks B."/>
            <person name="Olm M.R."/>
            <person name="Firek B.A."/>
            <person name="Baker R."/>
            <person name="Thomas B.C."/>
            <person name="Morowitz M.J."/>
            <person name="Banfield J.F."/>
        </authorList>
    </citation>
    <scope>NUCLEOTIDE SEQUENCE [LARGE SCALE GENOMIC DNA]</scope>
    <source>
        <strain evidence="11">S2_005_002_R2_34</strain>
    </source>
</reference>
<evidence type="ECO:0000256" key="7">
    <source>
        <dbReference type="HAMAP-Rule" id="MF_02129"/>
    </source>
</evidence>
<evidence type="ECO:0000256" key="8">
    <source>
        <dbReference type="SAM" id="MobiDB-lite"/>
    </source>
</evidence>
<comment type="caution">
    <text evidence="11">The sequence shown here is derived from an EMBL/GenBank/DDBJ whole genome shotgun (WGS) entry which is preliminary data.</text>
</comment>
<feature type="domain" description="3-hydroxyacyl-CoA dehydrogenase C-terminal" evidence="9">
    <location>
        <begin position="305"/>
        <end position="372"/>
    </location>
</feature>
<comment type="catalytic activity">
    <reaction evidence="7">
        <text>carnitine + NAD(+) = 3-dehydrocarnitine + NADH + H(+)</text>
        <dbReference type="Rhea" id="RHEA:19265"/>
        <dbReference type="ChEBI" id="CHEBI:15378"/>
        <dbReference type="ChEBI" id="CHEBI:17126"/>
        <dbReference type="ChEBI" id="CHEBI:57540"/>
        <dbReference type="ChEBI" id="CHEBI:57885"/>
        <dbReference type="ChEBI" id="CHEBI:57945"/>
        <dbReference type="EC" id="1.1.1.108"/>
    </reaction>
</comment>
<dbReference type="InterPro" id="IPR013328">
    <property type="entry name" value="6PGD_dom2"/>
</dbReference>
<dbReference type="Gene3D" id="3.40.50.720">
    <property type="entry name" value="NAD(P)-binding Rossmann-like Domain"/>
    <property type="match status" value="1"/>
</dbReference>
<dbReference type="Proteomes" id="UP000249185">
    <property type="component" value="Unassembled WGS sequence"/>
</dbReference>
<evidence type="ECO:0000259" key="10">
    <source>
        <dbReference type="Pfam" id="PF02737"/>
    </source>
</evidence>
<comment type="subcellular location">
    <subcellularLocation>
        <location evidence="1 7">Cytoplasm</location>
    </subcellularLocation>
</comment>
<proteinExistence type="inferred from homology"/>
<comment type="similarity">
    <text evidence="7">Belongs to the 3-hydroxyacyl-CoA dehydrogenase family. L-carnitine dehydrogenase subfamily.</text>
</comment>
<feature type="domain" description="3-hydroxyacyl-CoA dehydrogenase NAD binding" evidence="10">
    <location>
        <begin position="125"/>
        <end position="300"/>
    </location>
</feature>
<dbReference type="InterPro" id="IPR006108">
    <property type="entry name" value="3HC_DH_C"/>
</dbReference>
<sequence length="611" mass="65022">MAEVAEADRGSGDGPALHGHSLGRAGRYRDLHGDRRPASGGLDLLRLLDRPQPDALRRAGDARGGQYPGRARGQSLARQGRARDQRGAGEPRRRDHDRDGRAPARPRRGPGEAPAGAPLVSAPRKAACVGGGVIGAGWVARLILSGVDVAVFDPGPEAERIVAEVLANAERAEAKLFDAPRPPRGRLSFARSIEAAVAGADFIQESVPERLELKSRILAEIDAAAAPEALIGSSTSGLPPSDLQAGMANPTRLVVAHPFNPVYLLPLVEIVAGKATSPGAVARAVELYTAIGMKPVVIRREIEAFVGDRLLEALWREALWLVHDDVASVEEIDDVIRYSFGLRWAQMGLFQTYRIAGGDAGIRHFLAQFGPALKWPWTKLMDVPDLDATLIGKIADQSDAQTGDLTLRALERIRDDNLVAITRALAAQRGGEGWGAGALLRAREARMREAAAAAGGASEPLTLLEGRVPEDWIDYNGHMTESRYLQVFGETTDALLARIGAGPDYVAGGHSYYTVETHILHLGEARRGDAYRTTTQILGADAKRIHVFHRMLGADGAVVATAEQMLLHVDMTASRACPAAAPVLAALDPLAAAHRALPRPAAAGRAVGAPR</sequence>
<dbReference type="Pfam" id="PF13279">
    <property type="entry name" value="4HBT_2"/>
    <property type="match status" value="1"/>
</dbReference>
<keyword evidence="5 7" id="KW-0560">Oxidoreductase</keyword>